<comment type="caution">
    <text evidence="2">The sequence shown here is derived from an EMBL/GenBank/DDBJ whole genome shotgun (WGS) entry which is preliminary data.</text>
</comment>
<keyword evidence="3" id="KW-1185">Reference proteome</keyword>
<accession>A0A8H3F0K2</accession>
<name>A0A8H3F0K2_9LECA</name>
<evidence type="ECO:0000313" key="3">
    <source>
        <dbReference type="Proteomes" id="UP000664534"/>
    </source>
</evidence>
<dbReference type="EMBL" id="CAJPDT010000014">
    <property type="protein sequence ID" value="CAF9914985.1"/>
    <property type="molecule type" value="Genomic_DNA"/>
</dbReference>
<feature type="compositionally biased region" description="Polar residues" evidence="1">
    <location>
        <begin position="115"/>
        <end position="139"/>
    </location>
</feature>
<evidence type="ECO:0000313" key="2">
    <source>
        <dbReference type="EMBL" id="CAF9914985.1"/>
    </source>
</evidence>
<evidence type="ECO:0000256" key="1">
    <source>
        <dbReference type="SAM" id="MobiDB-lite"/>
    </source>
</evidence>
<organism evidence="2 3">
    <name type="scientific">Imshaugia aleurites</name>
    <dbReference type="NCBI Taxonomy" id="172621"/>
    <lineage>
        <taxon>Eukaryota</taxon>
        <taxon>Fungi</taxon>
        <taxon>Dikarya</taxon>
        <taxon>Ascomycota</taxon>
        <taxon>Pezizomycotina</taxon>
        <taxon>Lecanoromycetes</taxon>
        <taxon>OSLEUM clade</taxon>
        <taxon>Lecanoromycetidae</taxon>
        <taxon>Lecanorales</taxon>
        <taxon>Lecanorineae</taxon>
        <taxon>Parmeliaceae</taxon>
        <taxon>Imshaugia</taxon>
    </lineage>
</organism>
<dbReference type="Proteomes" id="UP000664534">
    <property type="component" value="Unassembled WGS sequence"/>
</dbReference>
<gene>
    <name evidence="2" type="ORF">IMSHALPRED_002300</name>
</gene>
<feature type="compositionally biased region" description="Basic and acidic residues" evidence="1">
    <location>
        <begin position="80"/>
        <end position="96"/>
    </location>
</feature>
<sequence length="222" mass="24739">MVYHCRALAGKIIPEVAVFFDLNAEKLQGSEGLKSKKDAQKRFKVLMHQNKSKICLGAYLSALLDDLVDVDPSTQPPPSSDREVRRGGDWHQEDQRPASIRPPFSRGQQHKEQWPSLTSKKPLKQRQTPITKGIQTQHNLGDREEVNEAEAADVWGTIDFETCAPGLENFRQCSCIMAQEPDFCLNLTDGDVTHTPTPAELQKGYTQADAVSTLTALEILAK</sequence>
<reference evidence="2" key="1">
    <citation type="submission" date="2021-03" db="EMBL/GenBank/DDBJ databases">
        <authorList>
            <person name="Tagirdzhanova G."/>
        </authorList>
    </citation>
    <scope>NUCLEOTIDE SEQUENCE</scope>
</reference>
<proteinExistence type="predicted"/>
<feature type="region of interest" description="Disordered" evidence="1">
    <location>
        <begin position="70"/>
        <end position="141"/>
    </location>
</feature>
<protein>
    <submittedName>
        <fullName evidence="2">Uncharacterized protein</fullName>
    </submittedName>
</protein>
<dbReference type="AlphaFoldDB" id="A0A8H3F0K2"/>